<organism evidence="1 2">
    <name type="scientific">Aquella oligotrophica</name>
    <dbReference type="NCBI Taxonomy" id="2067065"/>
    <lineage>
        <taxon>Bacteria</taxon>
        <taxon>Pseudomonadati</taxon>
        <taxon>Pseudomonadota</taxon>
        <taxon>Betaproteobacteria</taxon>
        <taxon>Neisseriales</taxon>
        <taxon>Neisseriaceae</taxon>
        <taxon>Aquella</taxon>
    </lineage>
</organism>
<dbReference type="AlphaFoldDB" id="A0A2I7N2V1"/>
<dbReference type="EMBL" id="CP024847">
    <property type="protein sequence ID" value="AUR50774.1"/>
    <property type="molecule type" value="Genomic_DNA"/>
</dbReference>
<keyword evidence="2" id="KW-1185">Reference proteome</keyword>
<protein>
    <submittedName>
        <fullName evidence="1">Uncharacterized protein</fullName>
    </submittedName>
</protein>
<dbReference type="GO" id="GO:0003677">
    <property type="term" value="F:DNA binding"/>
    <property type="evidence" value="ECO:0007669"/>
    <property type="project" value="InterPro"/>
</dbReference>
<evidence type="ECO:0000313" key="2">
    <source>
        <dbReference type="Proteomes" id="UP000236655"/>
    </source>
</evidence>
<dbReference type="InterPro" id="IPR036388">
    <property type="entry name" value="WH-like_DNA-bd_sf"/>
</dbReference>
<dbReference type="Proteomes" id="UP000236655">
    <property type="component" value="Chromosome"/>
</dbReference>
<dbReference type="OrthoDB" id="9758570at2"/>
<evidence type="ECO:0000313" key="1">
    <source>
        <dbReference type="EMBL" id="AUR50774.1"/>
    </source>
</evidence>
<dbReference type="GO" id="GO:0006355">
    <property type="term" value="P:regulation of DNA-templated transcription"/>
    <property type="evidence" value="ECO:0007669"/>
    <property type="project" value="InterPro"/>
</dbReference>
<dbReference type="SUPFAM" id="SSF46894">
    <property type="entry name" value="C-terminal effector domain of the bipartite response regulators"/>
    <property type="match status" value="1"/>
</dbReference>
<dbReference type="Gene3D" id="1.10.10.10">
    <property type="entry name" value="Winged helix-like DNA-binding domain superfamily/Winged helix DNA-binding domain"/>
    <property type="match status" value="1"/>
</dbReference>
<name>A0A2I7N2V1_9NEIS</name>
<dbReference type="InterPro" id="IPR016032">
    <property type="entry name" value="Sig_transdc_resp-reg_C-effctor"/>
</dbReference>
<proteinExistence type="predicted"/>
<reference evidence="2" key="1">
    <citation type="submission" date="2017-11" db="EMBL/GenBank/DDBJ databases">
        <authorList>
            <person name="Chan K.G."/>
            <person name="Lee L.S."/>
        </authorList>
    </citation>
    <scope>NUCLEOTIDE SEQUENCE [LARGE SCALE GENOMIC DNA]</scope>
    <source>
        <strain evidence="2">DSM 100970</strain>
    </source>
</reference>
<dbReference type="RefSeq" id="WP_102950074.1">
    <property type="nucleotide sequence ID" value="NZ_CP024847.1"/>
</dbReference>
<sequence>MFEKNDSEYFEQIIDAFAMLNSFQDGVAFIKDKDLNTLVARKKVLDWAQVNTPEEFNSWRKMILDGEDCPQKKLIQKANSQYLEILTTGNPKKTLDIVKVDNHLVIDIWTLTPIINPASKNILGIYAIATEFIYPHLLRLLLKLNNTPIELNEVAAERKLTERQQMILFLYLHRFSNTEISTYMTTIGYKISAGRVNEHLRNLKVIFGASNKEQLLEPV</sequence>
<gene>
    <name evidence="1" type="ORF">CUN60_00165</name>
</gene>
<dbReference type="KEGG" id="nba:CUN60_00165"/>
<accession>A0A2I7N2V1</accession>